<reference evidence="1 2" key="1">
    <citation type="submission" date="2020-06" db="EMBL/GenBank/DDBJ databases">
        <title>Transcriptomic and genomic resources for Thalictrum thalictroides and T. hernandezii: Facilitating candidate gene discovery in an emerging model plant lineage.</title>
        <authorList>
            <person name="Arias T."/>
            <person name="Riano-Pachon D.M."/>
            <person name="Di Stilio V.S."/>
        </authorList>
    </citation>
    <scope>NUCLEOTIDE SEQUENCE [LARGE SCALE GENOMIC DNA]</scope>
    <source>
        <strain evidence="2">cv. WT478/WT964</strain>
        <tissue evidence="1">Leaves</tissue>
    </source>
</reference>
<proteinExistence type="predicted"/>
<dbReference type="Proteomes" id="UP000554482">
    <property type="component" value="Unassembled WGS sequence"/>
</dbReference>
<accession>A0A7J6VP91</accession>
<protein>
    <submittedName>
        <fullName evidence="1">Uncharacterized protein</fullName>
    </submittedName>
</protein>
<gene>
    <name evidence="1" type="ORF">FRX31_023704</name>
</gene>
<evidence type="ECO:0000313" key="2">
    <source>
        <dbReference type="Proteomes" id="UP000554482"/>
    </source>
</evidence>
<sequence length="69" mass="7811">MQSPTPQIILLTKVGYSPHQQNVLSWGRPFGTSHLICSPFFGQQPWNQILQQSSIFIIQSQHLAHPVTD</sequence>
<dbReference type="AlphaFoldDB" id="A0A7J6VP91"/>
<evidence type="ECO:0000313" key="1">
    <source>
        <dbReference type="EMBL" id="KAF5186713.1"/>
    </source>
</evidence>
<organism evidence="1 2">
    <name type="scientific">Thalictrum thalictroides</name>
    <name type="common">Rue-anemone</name>
    <name type="synonym">Anemone thalictroides</name>
    <dbReference type="NCBI Taxonomy" id="46969"/>
    <lineage>
        <taxon>Eukaryota</taxon>
        <taxon>Viridiplantae</taxon>
        <taxon>Streptophyta</taxon>
        <taxon>Embryophyta</taxon>
        <taxon>Tracheophyta</taxon>
        <taxon>Spermatophyta</taxon>
        <taxon>Magnoliopsida</taxon>
        <taxon>Ranunculales</taxon>
        <taxon>Ranunculaceae</taxon>
        <taxon>Thalictroideae</taxon>
        <taxon>Thalictrum</taxon>
    </lineage>
</organism>
<name>A0A7J6VP91_THATH</name>
<comment type="caution">
    <text evidence="1">The sequence shown here is derived from an EMBL/GenBank/DDBJ whole genome shotgun (WGS) entry which is preliminary data.</text>
</comment>
<dbReference type="EMBL" id="JABWDY010028921">
    <property type="protein sequence ID" value="KAF5186713.1"/>
    <property type="molecule type" value="Genomic_DNA"/>
</dbReference>
<keyword evidence="2" id="KW-1185">Reference proteome</keyword>